<sequence length="337" mass="39439">MSYRIYNWLDISHHFSEAILIGNGASRSINDSFDYGSLKEHAIENGLLTENVRKLFAFFKTNDFELILRLVWQANKVNDALDIKDKTTKVAYEHVRDSLIRTVQSVHPEYFEVEEQFPDIAEFLSSFRTVLSLNYDLTLYWVVMYANRIKNGHSFKDCMVHGEFSEDWRRFRRPIGHRDQKNTLIFYPHGSLILARNILEQEVKLDARQGNDLLRSILNSWESEEFVPLFVSEGTSEQKVGSIQNSHYLNTVYREVLPYIGSSLVIYGWGVWENDIHILKRLGSSRFSRLNRIAISVFNYDQSYCRRVAEMIATYIGRRIEVVFFDCKSKGCWNNPA</sequence>
<keyword evidence="2" id="KW-1185">Reference proteome</keyword>
<dbReference type="Pfam" id="PF16263">
    <property type="entry name" value="DUF4917"/>
    <property type="match status" value="1"/>
</dbReference>
<dbReference type="InterPro" id="IPR032581">
    <property type="entry name" value="DUF4917"/>
</dbReference>
<proteinExistence type="predicted"/>
<evidence type="ECO:0000313" key="2">
    <source>
        <dbReference type="Proteomes" id="UP001595384"/>
    </source>
</evidence>
<dbReference type="EMBL" id="JBHRSE010000015">
    <property type="protein sequence ID" value="MFC3022681.1"/>
    <property type="molecule type" value="Genomic_DNA"/>
</dbReference>
<protein>
    <submittedName>
        <fullName evidence="1">DUF4917 family protein</fullName>
    </submittedName>
</protein>
<gene>
    <name evidence="1" type="ORF">ACFODT_02390</name>
</gene>
<organism evidence="1 2">
    <name type="scientific">Vibrio zhugei</name>
    <dbReference type="NCBI Taxonomy" id="2479546"/>
    <lineage>
        <taxon>Bacteria</taxon>
        <taxon>Pseudomonadati</taxon>
        <taxon>Pseudomonadota</taxon>
        <taxon>Gammaproteobacteria</taxon>
        <taxon>Vibrionales</taxon>
        <taxon>Vibrionaceae</taxon>
        <taxon>Vibrio</taxon>
    </lineage>
</organism>
<dbReference type="Proteomes" id="UP001595384">
    <property type="component" value="Unassembled WGS sequence"/>
</dbReference>
<accession>A0ABV7C3U8</accession>
<dbReference type="RefSeq" id="WP_123015326.1">
    <property type="nucleotide sequence ID" value="NZ_AP024911.1"/>
</dbReference>
<comment type="caution">
    <text evidence="1">The sequence shown here is derived from an EMBL/GenBank/DDBJ whole genome shotgun (WGS) entry which is preliminary data.</text>
</comment>
<evidence type="ECO:0000313" key="1">
    <source>
        <dbReference type="EMBL" id="MFC3022681.1"/>
    </source>
</evidence>
<reference evidence="2" key="1">
    <citation type="journal article" date="2019" name="Int. J. Syst. Evol. Microbiol.">
        <title>The Global Catalogue of Microorganisms (GCM) 10K type strain sequencing project: providing services to taxonomists for standard genome sequencing and annotation.</title>
        <authorList>
            <consortium name="The Broad Institute Genomics Platform"/>
            <consortium name="The Broad Institute Genome Sequencing Center for Infectious Disease"/>
            <person name="Wu L."/>
            <person name="Ma J."/>
        </authorList>
    </citation>
    <scope>NUCLEOTIDE SEQUENCE [LARGE SCALE GENOMIC DNA]</scope>
    <source>
        <strain evidence="2">KCTC 62784</strain>
    </source>
</reference>
<name>A0ABV7C3U8_9VIBR</name>